<dbReference type="Proteomes" id="UP000813463">
    <property type="component" value="Chromosome 3"/>
</dbReference>
<feature type="transmembrane region" description="Helical" evidence="1">
    <location>
        <begin position="93"/>
        <end position="114"/>
    </location>
</feature>
<sequence>MQSSSYYCSNSVVTILPPLLTLYYWFALLPDYATFLHLTLPFSWMSSDSFPFRLLLSCILAYQLFPLSSLFSLCTLSHGRWDQKLPSSEAPHSHFVFFFPVLSAMGCSVLLVPLKWLRLYMIN</sequence>
<organism evidence="2 3">
    <name type="scientific">Spinacia oleracea</name>
    <name type="common">Spinach</name>
    <dbReference type="NCBI Taxonomy" id="3562"/>
    <lineage>
        <taxon>Eukaryota</taxon>
        <taxon>Viridiplantae</taxon>
        <taxon>Streptophyta</taxon>
        <taxon>Embryophyta</taxon>
        <taxon>Tracheophyta</taxon>
        <taxon>Spermatophyta</taxon>
        <taxon>Magnoliopsida</taxon>
        <taxon>eudicotyledons</taxon>
        <taxon>Gunneridae</taxon>
        <taxon>Pentapetalae</taxon>
        <taxon>Caryophyllales</taxon>
        <taxon>Chenopodiaceae</taxon>
        <taxon>Chenopodioideae</taxon>
        <taxon>Anserineae</taxon>
        <taxon>Spinacia</taxon>
    </lineage>
</organism>
<keyword evidence="1" id="KW-0472">Membrane</keyword>
<evidence type="ECO:0000313" key="2">
    <source>
        <dbReference type="Proteomes" id="UP000813463"/>
    </source>
</evidence>
<dbReference type="RefSeq" id="XP_056696844.1">
    <property type="nucleotide sequence ID" value="XM_056840866.1"/>
</dbReference>
<reference evidence="2" key="1">
    <citation type="journal article" date="2021" name="Nat. Commun.">
        <title>Genomic analyses provide insights into spinach domestication and the genetic basis of agronomic traits.</title>
        <authorList>
            <person name="Cai X."/>
            <person name="Sun X."/>
            <person name="Xu C."/>
            <person name="Sun H."/>
            <person name="Wang X."/>
            <person name="Ge C."/>
            <person name="Zhang Z."/>
            <person name="Wang Q."/>
            <person name="Fei Z."/>
            <person name="Jiao C."/>
            <person name="Wang Q."/>
        </authorList>
    </citation>
    <scope>NUCLEOTIDE SEQUENCE [LARGE SCALE GENOMIC DNA]</scope>
    <source>
        <strain evidence="2">cv. Varoflay</strain>
    </source>
</reference>
<gene>
    <name evidence="3" type="primary">LOC130470550</name>
</gene>
<keyword evidence="1" id="KW-0812">Transmembrane</keyword>
<evidence type="ECO:0000256" key="1">
    <source>
        <dbReference type="SAM" id="Phobius"/>
    </source>
</evidence>
<feature type="transmembrane region" description="Helical" evidence="1">
    <location>
        <begin position="54"/>
        <end position="73"/>
    </location>
</feature>
<name>A0ABM3RMK9_SPIOL</name>
<proteinExistence type="predicted"/>
<keyword evidence="2" id="KW-1185">Reference proteome</keyword>
<dbReference type="GeneID" id="130470550"/>
<reference evidence="3" key="2">
    <citation type="submission" date="2025-08" db="UniProtKB">
        <authorList>
            <consortium name="RefSeq"/>
        </authorList>
    </citation>
    <scope>IDENTIFICATION</scope>
    <source>
        <tissue evidence="3">Leaf</tissue>
    </source>
</reference>
<evidence type="ECO:0000313" key="3">
    <source>
        <dbReference type="RefSeq" id="XP_056696844.1"/>
    </source>
</evidence>
<protein>
    <submittedName>
        <fullName evidence="3">Uncharacterized protein</fullName>
    </submittedName>
</protein>
<keyword evidence="1" id="KW-1133">Transmembrane helix</keyword>
<accession>A0ABM3RMK9</accession>